<dbReference type="CDD" id="cd00075">
    <property type="entry name" value="HATPase"/>
    <property type="match status" value="1"/>
</dbReference>
<dbReference type="Gene3D" id="6.10.340.10">
    <property type="match status" value="1"/>
</dbReference>
<evidence type="ECO:0000256" key="5">
    <source>
        <dbReference type="ARBA" id="ARBA00022679"/>
    </source>
</evidence>
<keyword evidence="4" id="KW-0597">Phosphoprotein</keyword>
<proteinExistence type="predicted"/>
<dbReference type="Gene3D" id="1.10.287.130">
    <property type="match status" value="1"/>
</dbReference>
<keyword evidence="14" id="KW-0547">Nucleotide-binding</keyword>
<dbReference type="CDD" id="cd00082">
    <property type="entry name" value="HisKA"/>
    <property type="match status" value="1"/>
</dbReference>
<protein>
    <recommendedName>
        <fullName evidence="3">histidine kinase</fullName>
        <ecNumber evidence="3">2.7.13.3</ecNumber>
    </recommendedName>
</protein>
<evidence type="ECO:0000256" key="6">
    <source>
        <dbReference type="ARBA" id="ARBA00022692"/>
    </source>
</evidence>
<evidence type="ECO:0000256" key="8">
    <source>
        <dbReference type="ARBA" id="ARBA00022989"/>
    </source>
</evidence>
<evidence type="ECO:0000256" key="3">
    <source>
        <dbReference type="ARBA" id="ARBA00012438"/>
    </source>
</evidence>
<evidence type="ECO:0000313" key="14">
    <source>
        <dbReference type="EMBL" id="UOF00871.1"/>
    </source>
</evidence>
<dbReference type="SMART" id="SM00388">
    <property type="entry name" value="HisKA"/>
    <property type="match status" value="1"/>
</dbReference>
<keyword evidence="5" id="KW-0808">Transferase</keyword>
<evidence type="ECO:0000256" key="10">
    <source>
        <dbReference type="ARBA" id="ARBA00023136"/>
    </source>
</evidence>
<name>A0ABY4CB09_9BACT</name>
<evidence type="ECO:0000259" key="12">
    <source>
        <dbReference type="PROSITE" id="PS50109"/>
    </source>
</evidence>
<sequence length="471" mass="53165">MFLSRLKPTLFRISTKLTLAYSLVLILSSTIIFSFLYFQIYSTFEDQELALLGANLAEYSSRVESQGTKNLEDYFKKVPNDDHDHALLVALLSPRGELLFIHEPEAHVFKIDIDALRTEVLNQTNNTFHFTIAEEGADTPIFVLGKQLKDGNYLAVSKSTVAMGQQLRNIQRVFWWILFPVALVGFLGGLFLSNKTLTPVRELLTSMKKIESGSLSTRVPIGGGDDELEELKILNNKMLDKIEGLVNGLREAFDHLAHDIRTPVTRLRGRAELALMADSDADTYREALQSCFENSDKILNFLQVLTDITEAENRSKKLKLEKKFISDLVNEIMDLYEMAFEEKNIKVIKKLDSHDWAMVDARLISRVIANLLDNAHKYTPEGGEVTIETINQTENVILRVTDTGPGISPDEHTMIWQKLYRSDKSRTEYGMGLGLTFVKAVVEAHDGKASVKSPVKDGRGTEFEILLQKMS</sequence>
<dbReference type="Pfam" id="PF02518">
    <property type="entry name" value="HATPase_c"/>
    <property type="match status" value="1"/>
</dbReference>
<dbReference type="GO" id="GO:0005524">
    <property type="term" value="F:ATP binding"/>
    <property type="evidence" value="ECO:0007669"/>
    <property type="project" value="UniProtKB-KW"/>
</dbReference>
<accession>A0ABY4CB09</accession>
<evidence type="ECO:0000256" key="2">
    <source>
        <dbReference type="ARBA" id="ARBA00004370"/>
    </source>
</evidence>
<reference evidence="14" key="1">
    <citation type="submission" date="2022-03" db="EMBL/GenBank/DDBJ databases">
        <title>Genome Identification and Characterization of new species Bdellovibrio reynosense LBG001 sp. nov. from a Mexico soil sample.</title>
        <authorList>
            <person name="Camilli A."/>
            <person name="Ajao Y."/>
            <person name="Guo X."/>
        </authorList>
    </citation>
    <scope>NUCLEOTIDE SEQUENCE</scope>
    <source>
        <strain evidence="14">LBG001</strain>
    </source>
</reference>
<dbReference type="PROSITE" id="PS50885">
    <property type="entry name" value="HAMP"/>
    <property type="match status" value="1"/>
</dbReference>
<comment type="subcellular location">
    <subcellularLocation>
        <location evidence="2">Membrane</location>
    </subcellularLocation>
</comment>
<dbReference type="InterPro" id="IPR003594">
    <property type="entry name" value="HATPase_dom"/>
</dbReference>
<feature type="transmembrane region" description="Helical" evidence="11">
    <location>
        <begin position="20"/>
        <end position="38"/>
    </location>
</feature>
<evidence type="ECO:0000256" key="7">
    <source>
        <dbReference type="ARBA" id="ARBA00022777"/>
    </source>
</evidence>
<dbReference type="InterPro" id="IPR005467">
    <property type="entry name" value="His_kinase_dom"/>
</dbReference>
<evidence type="ECO:0000256" key="4">
    <source>
        <dbReference type="ARBA" id="ARBA00022553"/>
    </source>
</evidence>
<dbReference type="InterPro" id="IPR004358">
    <property type="entry name" value="Sig_transdc_His_kin-like_C"/>
</dbReference>
<comment type="catalytic activity">
    <reaction evidence="1">
        <text>ATP + protein L-histidine = ADP + protein N-phospho-L-histidine.</text>
        <dbReference type="EC" id="2.7.13.3"/>
    </reaction>
</comment>
<dbReference type="InterPro" id="IPR003660">
    <property type="entry name" value="HAMP_dom"/>
</dbReference>
<organism evidence="14 15">
    <name type="scientific">Bdellovibrio reynosensis</name>
    <dbReference type="NCBI Taxonomy" id="2835041"/>
    <lineage>
        <taxon>Bacteria</taxon>
        <taxon>Pseudomonadati</taxon>
        <taxon>Bdellovibrionota</taxon>
        <taxon>Bdellovibrionia</taxon>
        <taxon>Bdellovibrionales</taxon>
        <taxon>Pseudobdellovibrionaceae</taxon>
        <taxon>Bdellovibrio</taxon>
    </lineage>
</organism>
<dbReference type="SMART" id="SM00304">
    <property type="entry name" value="HAMP"/>
    <property type="match status" value="1"/>
</dbReference>
<evidence type="ECO:0000256" key="11">
    <source>
        <dbReference type="SAM" id="Phobius"/>
    </source>
</evidence>
<gene>
    <name evidence="14" type="ORF">MNR06_14310</name>
</gene>
<dbReference type="InterPro" id="IPR036890">
    <property type="entry name" value="HATPase_C_sf"/>
</dbReference>
<dbReference type="PRINTS" id="PR00344">
    <property type="entry name" value="BCTRLSENSOR"/>
</dbReference>
<keyword evidence="10 11" id="KW-0472">Membrane</keyword>
<dbReference type="InterPro" id="IPR036097">
    <property type="entry name" value="HisK_dim/P_sf"/>
</dbReference>
<dbReference type="Pfam" id="PF00512">
    <property type="entry name" value="HisKA"/>
    <property type="match status" value="1"/>
</dbReference>
<keyword evidence="7" id="KW-0418">Kinase</keyword>
<dbReference type="Pfam" id="PF00672">
    <property type="entry name" value="HAMP"/>
    <property type="match status" value="1"/>
</dbReference>
<dbReference type="PROSITE" id="PS50109">
    <property type="entry name" value="HIS_KIN"/>
    <property type="match status" value="1"/>
</dbReference>
<evidence type="ECO:0000256" key="1">
    <source>
        <dbReference type="ARBA" id="ARBA00000085"/>
    </source>
</evidence>
<dbReference type="PANTHER" id="PTHR45436">
    <property type="entry name" value="SENSOR HISTIDINE KINASE YKOH"/>
    <property type="match status" value="1"/>
</dbReference>
<keyword evidence="15" id="KW-1185">Reference proteome</keyword>
<evidence type="ECO:0000313" key="15">
    <source>
        <dbReference type="Proteomes" id="UP000830116"/>
    </source>
</evidence>
<dbReference type="PANTHER" id="PTHR45436:SF8">
    <property type="entry name" value="HISTIDINE KINASE"/>
    <property type="match status" value="1"/>
</dbReference>
<keyword evidence="9" id="KW-0902">Two-component regulatory system</keyword>
<keyword evidence="6 11" id="KW-0812">Transmembrane</keyword>
<dbReference type="SUPFAM" id="SSF47384">
    <property type="entry name" value="Homodimeric domain of signal transducing histidine kinase"/>
    <property type="match status" value="1"/>
</dbReference>
<dbReference type="CDD" id="cd06225">
    <property type="entry name" value="HAMP"/>
    <property type="match status" value="1"/>
</dbReference>
<feature type="domain" description="HAMP" evidence="13">
    <location>
        <begin position="194"/>
        <end position="247"/>
    </location>
</feature>
<dbReference type="InterPro" id="IPR003661">
    <property type="entry name" value="HisK_dim/P_dom"/>
</dbReference>
<keyword evidence="8 11" id="KW-1133">Transmembrane helix</keyword>
<keyword evidence="14" id="KW-0067">ATP-binding</keyword>
<dbReference type="EC" id="2.7.13.3" evidence="3"/>
<evidence type="ECO:0000259" key="13">
    <source>
        <dbReference type="PROSITE" id="PS50885"/>
    </source>
</evidence>
<dbReference type="EMBL" id="CP093442">
    <property type="protein sequence ID" value="UOF00871.1"/>
    <property type="molecule type" value="Genomic_DNA"/>
</dbReference>
<evidence type="ECO:0000256" key="9">
    <source>
        <dbReference type="ARBA" id="ARBA00023012"/>
    </source>
</evidence>
<dbReference type="Gene3D" id="3.30.565.10">
    <property type="entry name" value="Histidine kinase-like ATPase, C-terminal domain"/>
    <property type="match status" value="1"/>
</dbReference>
<dbReference type="InterPro" id="IPR050428">
    <property type="entry name" value="TCS_sensor_his_kinase"/>
</dbReference>
<dbReference type="SUPFAM" id="SSF158472">
    <property type="entry name" value="HAMP domain-like"/>
    <property type="match status" value="1"/>
</dbReference>
<feature type="domain" description="Histidine kinase" evidence="12">
    <location>
        <begin position="255"/>
        <end position="471"/>
    </location>
</feature>
<feature type="transmembrane region" description="Helical" evidence="11">
    <location>
        <begin position="173"/>
        <end position="192"/>
    </location>
</feature>
<dbReference type="SMART" id="SM00387">
    <property type="entry name" value="HATPase_c"/>
    <property type="match status" value="1"/>
</dbReference>
<dbReference type="Proteomes" id="UP000830116">
    <property type="component" value="Chromosome"/>
</dbReference>
<dbReference type="RefSeq" id="WP_243537045.1">
    <property type="nucleotide sequence ID" value="NZ_CP093442.1"/>
</dbReference>
<dbReference type="SUPFAM" id="SSF55874">
    <property type="entry name" value="ATPase domain of HSP90 chaperone/DNA topoisomerase II/histidine kinase"/>
    <property type="match status" value="1"/>
</dbReference>